<reference evidence="2 3" key="1">
    <citation type="submission" date="2015-10" db="EMBL/GenBank/DDBJ databases">
        <title>Draft genome sequence of Streptomyces sp. RV15, isolated from a marine sponge.</title>
        <authorList>
            <person name="Ruckert C."/>
            <person name="Abdelmohsen U.R."/>
            <person name="Winkler A."/>
            <person name="Hentschel U."/>
            <person name="Kalinowski J."/>
            <person name="Kampfer P."/>
            <person name="Glaeser S."/>
        </authorList>
    </citation>
    <scope>NUCLEOTIDE SEQUENCE [LARGE SCALE GENOMIC DNA]</scope>
    <source>
        <strain evidence="2 3">RV15</strain>
    </source>
</reference>
<name>A0A101UWD4_9ACTN</name>
<dbReference type="RefSeq" id="WP_067026764.1">
    <property type="nucleotide sequence ID" value="NZ_KQ949093.1"/>
</dbReference>
<dbReference type="AlphaFoldDB" id="A0A101UWD4"/>
<dbReference type="OrthoDB" id="182039at2"/>
<dbReference type="EMBL" id="LMXB01000068">
    <property type="protein sequence ID" value="KUO18099.1"/>
    <property type="molecule type" value="Genomic_DNA"/>
</dbReference>
<dbReference type="InterPro" id="IPR036928">
    <property type="entry name" value="AS_sf"/>
</dbReference>
<protein>
    <submittedName>
        <fullName evidence="2">Amidase</fullName>
    </submittedName>
</protein>
<dbReference type="PANTHER" id="PTHR43372">
    <property type="entry name" value="FATTY-ACID AMIDE HYDROLASE"/>
    <property type="match status" value="1"/>
</dbReference>
<evidence type="ECO:0000259" key="1">
    <source>
        <dbReference type="Pfam" id="PF01425"/>
    </source>
</evidence>
<dbReference type="NCBIfam" id="NF004816">
    <property type="entry name" value="PRK06170.1"/>
    <property type="match status" value="1"/>
</dbReference>
<dbReference type="PANTHER" id="PTHR43372:SF4">
    <property type="entry name" value="FATTY-ACID AMIDE HYDROLASE 2"/>
    <property type="match status" value="1"/>
</dbReference>
<dbReference type="InterPro" id="IPR052739">
    <property type="entry name" value="FAAH2"/>
</dbReference>
<dbReference type="SUPFAM" id="SSF75304">
    <property type="entry name" value="Amidase signature (AS) enzymes"/>
    <property type="match status" value="1"/>
</dbReference>
<dbReference type="PIRSF" id="PIRSF001221">
    <property type="entry name" value="Amidase_fungi"/>
    <property type="match status" value="1"/>
</dbReference>
<dbReference type="GO" id="GO:0012505">
    <property type="term" value="C:endomembrane system"/>
    <property type="evidence" value="ECO:0007669"/>
    <property type="project" value="TreeGrafter"/>
</dbReference>
<keyword evidence="3" id="KW-1185">Reference proteome</keyword>
<dbReference type="InterPro" id="IPR023631">
    <property type="entry name" value="Amidase_dom"/>
</dbReference>
<gene>
    <name evidence="2" type="ORF">AQJ91_27280</name>
</gene>
<dbReference type="Gene3D" id="3.90.1300.10">
    <property type="entry name" value="Amidase signature (AS) domain"/>
    <property type="match status" value="1"/>
</dbReference>
<evidence type="ECO:0000313" key="2">
    <source>
        <dbReference type="EMBL" id="KUO18099.1"/>
    </source>
</evidence>
<proteinExistence type="predicted"/>
<sequence>MSNLAFASATRLVAALARKELSSSELLDYYLERVARLNPTINAVVVLDEERAREAARAADAAIAAGRSLGPLHGLPMTVKECFETAGMHTTCGAPAFADNVSSHDAVAVARLRAAGAVVFGKTNLPIWCGEGQAFNEVYGTTNNPWDLSRGPGGSSGGSAAAVAAGLTGLELGSDIAGSIRNPAHTCGVYGLKPSQSVVSLRGHMTGQPGALAPRDLAAAGPLARSADDLELALDVLAGPIEEERTAWRLELPPPRRRELADFRVAAWLDDPWAPVDATVLELLQDATGVLERAGARVERRPGPVALEASDRIYRRMLMGAVSIGLGDEEVAGIDAGLARVPTAADDVGTRHMRGLVQRHRDWLRADEERWQMRRRWADFFRDYDVLVCPVLSLPAMPHDQSPDLDARVIEVNGITRPQWDLVTWVGLANLLGLPAASVPIGRTRGDGLPVGLQIIGPYLEDRTVIELARHVAEHVSGFEAPPRSRA</sequence>
<dbReference type="Proteomes" id="UP000053260">
    <property type="component" value="Unassembled WGS sequence"/>
</dbReference>
<accession>A0A101UWD4</accession>
<organism evidence="2 3">
    <name type="scientific">Streptomyces dysideae</name>
    <dbReference type="NCBI Taxonomy" id="909626"/>
    <lineage>
        <taxon>Bacteria</taxon>
        <taxon>Bacillati</taxon>
        <taxon>Actinomycetota</taxon>
        <taxon>Actinomycetes</taxon>
        <taxon>Kitasatosporales</taxon>
        <taxon>Streptomycetaceae</taxon>
        <taxon>Streptomyces</taxon>
    </lineage>
</organism>
<comment type="caution">
    <text evidence="2">The sequence shown here is derived from an EMBL/GenBank/DDBJ whole genome shotgun (WGS) entry which is preliminary data.</text>
</comment>
<feature type="domain" description="Amidase" evidence="1">
    <location>
        <begin position="25"/>
        <end position="465"/>
    </location>
</feature>
<evidence type="ECO:0000313" key="3">
    <source>
        <dbReference type="Proteomes" id="UP000053260"/>
    </source>
</evidence>
<dbReference type="STRING" id="909626.AQJ91_27280"/>
<dbReference type="Pfam" id="PF01425">
    <property type="entry name" value="Amidase"/>
    <property type="match status" value="1"/>
</dbReference>